<dbReference type="PANTHER" id="PTHR22906:SF21">
    <property type="entry name" value="SEMA DOMAIN-CONTAINING PROTEIN"/>
    <property type="match status" value="1"/>
</dbReference>
<dbReference type="InterPro" id="IPR052065">
    <property type="entry name" value="Compl_asym_regulator"/>
</dbReference>
<name>A0ABQ9FSW9_TEGGR</name>
<gene>
    <name evidence="3" type="ORF">KUTeg_001374</name>
</gene>
<organism evidence="3 4">
    <name type="scientific">Tegillarca granosa</name>
    <name type="common">Malaysian cockle</name>
    <name type="synonym">Anadara granosa</name>
    <dbReference type="NCBI Taxonomy" id="220873"/>
    <lineage>
        <taxon>Eukaryota</taxon>
        <taxon>Metazoa</taxon>
        <taxon>Spiralia</taxon>
        <taxon>Lophotrochozoa</taxon>
        <taxon>Mollusca</taxon>
        <taxon>Bivalvia</taxon>
        <taxon>Autobranchia</taxon>
        <taxon>Pteriomorphia</taxon>
        <taxon>Arcoida</taxon>
        <taxon>Arcoidea</taxon>
        <taxon>Arcidae</taxon>
        <taxon>Tegillarca</taxon>
    </lineage>
</organism>
<dbReference type="EMBL" id="JARBDR010000141">
    <property type="protein sequence ID" value="KAJ8319787.1"/>
    <property type="molecule type" value="Genomic_DNA"/>
</dbReference>
<evidence type="ECO:0000256" key="1">
    <source>
        <dbReference type="ARBA" id="ARBA00022737"/>
    </source>
</evidence>
<dbReference type="InterPro" id="IPR000884">
    <property type="entry name" value="TSP1_rpt"/>
</dbReference>
<evidence type="ECO:0000256" key="2">
    <source>
        <dbReference type="ARBA" id="ARBA00023157"/>
    </source>
</evidence>
<dbReference type="PRINTS" id="PR01705">
    <property type="entry name" value="TSP1REPEAT"/>
</dbReference>
<dbReference type="PROSITE" id="PS50092">
    <property type="entry name" value="TSP1"/>
    <property type="match status" value="2"/>
</dbReference>
<keyword evidence="2" id="KW-1015">Disulfide bond</keyword>
<dbReference type="SUPFAM" id="SSF82895">
    <property type="entry name" value="TSP-1 type 1 repeat"/>
    <property type="match status" value="2"/>
</dbReference>
<reference evidence="3 4" key="1">
    <citation type="submission" date="2022-12" db="EMBL/GenBank/DDBJ databases">
        <title>Chromosome-level genome of Tegillarca granosa.</title>
        <authorList>
            <person name="Kim J."/>
        </authorList>
    </citation>
    <scope>NUCLEOTIDE SEQUENCE [LARGE SCALE GENOMIC DNA]</scope>
    <source>
        <strain evidence="3">Teg-2019</strain>
        <tissue evidence="3">Adductor muscle</tissue>
    </source>
</reference>
<evidence type="ECO:0000313" key="3">
    <source>
        <dbReference type="EMBL" id="KAJ8319787.1"/>
    </source>
</evidence>
<dbReference type="SMART" id="SM00209">
    <property type="entry name" value="TSP1"/>
    <property type="match status" value="2"/>
</dbReference>
<dbReference type="Pfam" id="PF00090">
    <property type="entry name" value="TSP_1"/>
    <property type="match status" value="2"/>
</dbReference>
<keyword evidence="1" id="KW-0677">Repeat</keyword>
<accession>A0ABQ9FSW9</accession>
<protein>
    <recommendedName>
        <fullName evidence="5">HMCN</fullName>
    </recommendedName>
</protein>
<dbReference type="Gene3D" id="2.20.100.10">
    <property type="entry name" value="Thrombospondin type-1 (TSP1) repeat"/>
    <property type="match status" value="2"/>
</dbReference>
<proteinExistence type="predicted"/>
<dbReference type="PANTHER" id="PTHR22906">
    <property type="entry name" value="PROPERDIN"/>
    <property type="match status" value="1"/>
</dbReference>
<sequence>MQKHMQGHEMQGQGVLANRMVKIIHNSIILISYTRNIKFGYSQFHLTKVFVHDLLILGFINIELFYETQTQFLYTINLVLSNTQYMNPIDGQWSEWSSYSLCSVTCGDGTKTRTRTCTNPSPRNGGNNCTGGAEQTETCSTGTECVVDGGYSEWTTWTDCQGECESSGLIYRQRSCNNPKPSGGGKQCIGKKFDYIPCVKTCTSTLRMFTVIFLCKFKIAEIHKWTCYK</sequence>
<comment type="caution">
    <text evidence="3">The sequence shown here is derived from an EMBL/GenBank/DDBJ whole genome shotgun (WGS) entry which is preliminary data.</text>
</comment>
<evidence type="ECO:0000313" key="4">
    <source>
        <dbReference type="Proteomes" id="UP001217089"/>
    </source>
</evidence>
<keyword evidence="4" id="KW-1185">Reference proteome</keyword>
<dbReference type="Proteomes" id="UP001217089">
    <property type="component" value="Unassembled WGS sequence"/>
</dbReference>
<dbReference type="InterPro" id="IPR036383">
    <property type="entry name" value="TSP1_rpt_sf"/>
</dbReference>
<evidence type="ECO:0008006" key="5">
    <source>
        <dbReference type="Google" id="ProtNLM"/>
    </source>
</evidence>